<evidence type="ECO:0000256" key="10">
    <source>
        <dbReference type="SAM" id="MobiDB-lite"/>
    </source>
</evidence>
<evidence type="ECO:0000313" key="13">
    <source>
        <dbReference type="Proteomes" id="UP001166304"/>
    </source>
</evidence>
<dbReference type="PANTHER" id="PTHR38011:SF7">
    <property type="entry name" value="2,5-DIAMINO-6-RIBOSYLAMINO-4(3H)-PYRIMIDINONE 5'-PHOSPHATE REDUCTASE"/>
    <property type="match status" value="1"/>
</dbReference>
<dbReference type="InterPro" id="IPR024072">
    <property type="entry name" value="DHFR-like_dom_sf"/>
</dbReference>
<keyword evidence="6 12" id="KW-0560">Oxidoreductase</keyword>
<dbReference type="InterPro" id="IPR006401">
    <property type="entry name" value="Rib_reduct_arc"/>
</dbReference>
<evidence type="ECO:0000256" key="5">
    <source>
        <dbReference type="ARBA" id="ARBA00022857"/>
    </source>
</evidence>
<comment type="caution">
    <text evidence="12">The sequence shown here is derived from an EMBL/GenBank/DDBJ whole genome shotgun (WGS) entry which is preliminary data.</text>
</comment>
<dbReference type="PANTHER" id="PTHR38011">
    <property type="entry name" value="DIHYDROFOLATE REDUCTASE FAMILY PROTEIN (AFU_ORTHOLOGUE AFUA_8G06820)"/>
    <property type="match status" value="1"/>
</dbReference>
<feature type="region of interest" description="Disordered" evidence="10">
    <location>
        <begin position="54"/>
        <end position="85"/>
    </location>
</feature>
<dbReference type="InterPro" id="IPR011549">
    <property type="entry name" value="RibD_C"/>
</dbReference>
<comment type="catalytic activity">
    <reaction evidence="7">
        <text>2,5-diamino-6-(1-D-ribitylamino)pyrimidin-4(3H)-one 5'-phosphate + NAD(+) = 2,5-diamino-6-(1-D-ribosylamino)pyrimidin-4(3H)-one 5'-phosphate + NADH + H(+)</text>
        <dbReference type="Rhea" id="RHEA:27274"/>
        <dbReference type="ChEBI" id="CHEBI:15378"/>
        <dbReference type="ChEBI" id="CHEBI:57540"/>
        <dbReference type="ChEBI" id="CHEBI:57945"/>
        <dbReference type="ChEBI" id="CHEBI:58890"/>
        <dbReference type="ChEBI" id="CHEBI:59545"/>
        <dbReference type="EC" id="1.1.1.302"/>
    </reaction>
</comment>
<dbReference type="EC" id="1.1.1.302" evidence="9"/>
<evidence type="ECO:0000256" key="1">
    <source>
        <dbReference type="ARBA" id="ARBA00005104"/>
    </source>
</evidence>
<comment type="catalytic activity">
    <reaction evidence="8">
        <text>2,5-diamino-6-(1-D-ribitylamino)pyrimidin-4(3H)-one 5'-phosphate + NADP(+) = 2,5-diamino-6-(1-D-ribosylamino)pyrimidin-4(3H)-one 5'-phosphate + NADPH + H(+)</text>
        <dbReference type="Rhea" id="RHEA:27278"/>
        <dbReference type="ChEBI" id="CHEBI:15378"/>
        <dbReference type="ChEBI" id="CHEBI:57783"/>
        <dbReference type="ChEBI" id="CHEBI:58349"/>
        <dbReference type="ChEBI" id="CHEBI:58890"/>
        <dbReference type="ChEBI" id="CHEBI:59545"/>
        <dbReference type="EC" id="1.1.1.302"/>
    </reaction>
</comment>
<dbReference type="EMBL" id="JAHQXE010000005">
    <property type="protein sequence ID" value="MBV0903389.1"/>
    <property type="molecule type" value="Genomic_DNA"/>
</dbReference>
<comment type="pathway">
    <text evidence="1">Cofactor biosynthesis; riboflavin biosynthesis.</text>
</comment>
<protein>
    <recommendedName>
        <fullName evidence="9">2,5-diamino-6-(ribosylamino)-4(3H)-pyrimidinone 5'-phosphate reductase</fullName>
        <ecNumber evidence="9">1.1.1.302</ecNumber>
    </recommendedName>
</protein>
<comment type="similarity">
    <text evidence="2">Belongs to the HTP reductase family.</text>
</comment>
<organism evidence="12 13">
    <name type="scientific">Haloarcula salina</name>
    <dbReference type="NCBI Taxonomy" id="1429914"/>
    <lineage>
        <taxon>Archaea</taxon>
        <taxon>Methanobacteriati</taxon>
        <taxon>Methanobacteriota</taxon>
        <taxon>Stenosarchaea group</taxon>
        <taxon>Halobacteria</taxon>
        <taxon>Halobacteriales</taxon>
        <taxon>Haloarculaceae</taxon>
        <taxon>Haloarcula</taxon>
    </lineage>
</organism>
<name>A0AA41G4K5_9EURY</name>
<dbReference type="InterPro" id="IPR002734">
    <property type="entry name" value="RibDG_C"/>
</dbReference>
<dbReference type="GO" id="GO:0009231">
    <property type="term" value="P:riboflavin biosynthetic process"/>
    <property type="evidence" value="ECO:0007669"/>
    <property type="project" value="UniProtKB-KW"/>
</dbReference>
<evidence type="ECO:0000256" key="6">
    <source>
        <dbReference type="ARBA" id="ARBA00023002"/>
    </source>
</evidence>
<keyword evidence="4" id="KW-0686">Riboflavin biosynthesis</keyword>
<dbReference type="SUPFAM" id="SSF53597">
    <property type="entry name" value="Dihydrofolate reductase-like"/>
    <property type="match status" value="1"/>
</dbReference>
<evidence type="ECO:0000256" key="7">
    <source>
        <dbReference type="ARBA" id="ARBA00047550"/>
    </source>
</evidence>
<dbReference type="NCBIfam" id="TIGR01508">
    <property type="entry name" value="rib_reduct_arch"/>
    <property type="match status" value="1"/>
</dbReference>
<reference evidence="12" key="1">
    <citation type="submission" date="2021-06" db="EMBL/GenBank/DDBJ databases">
        <title>New haloarchaea isolates fom saline soil.</title>
        <authorList>
            <person name="Duran-Viseras A."/>
            <person name="Sanchez-Porro C.S."/>
            <person name="Ventosa A."/>
        </authorList>
    </citation>
    <scope>NUCLEOTIDE SEQUENCE</scope>
    <source>
        <strain evidence="12">JCM 18369</strain>
    </source>
</reference>
<feature type="compositionally biased region" description="Basic and acidic residues" evidence="10">
    <location>
        <begin position="62"/>
        <end position="85"/>
    </location>
</feature>
<evidence type="ECO:0000256" key="9">
    <source>
        <dbReference type="NCBIfam" id="TIGR01508"/>
    </source>
</evidence>
<keyword evidence="5" id="KW-0521">NADP</keyword>
<sequence length="221" mass="23793">MHVVVNAAMSADGKLSSRRREQIEISGPTDFDRVDQLRADSDAVMVGVGTVLADDPSLTIDDPERRAARAERGDPENPARVVADSRVRTPPDATVLDGRAQTYLLVSEAAPPDFIEEMEDAGAYVIAAGRDRVDLTTTLAKLEGEGIDRLMVEGGGELIFGLFEESLVDELFVYVGPKIIGGRDAPTLADGDGFVEDFPELELAGVERVDDGVVLHWTAEN</sequence>
<keyword evidence="13" id="KW-1185">Reference proteome</keyword>
<dbReference type="Pfam" id="PF01872">
    <property type="entry name" value="RibD_C"/>
    <property type="match status" value="1"/>
</dbReference>
<dbReference type="GO" id="GO:0008703">
    <property type="term" value="F:5-amino-6-(5-phosphoribosylamino)uracil reductase activity"/>
    <property type="evidence" value="ECO:0007669"/>
    <property type="project" value="InterPro"/>
</dbReference>
<dbReference type="NCBIfam" id="TIGR00227">
    <property type="entry name" value="ribD_Cterm"/>
    <property type="match status" value="1"/>
</dbReference>
<evidence type="ECO:0000256" key="4">
    <source>
        <dbReference type="ARBA" id="ARBA00022619"/>
    </source>
</evidence>
<dbReference type="RefSeq" id="WP_162414121.1">
    <property type="nucleotide sequence ID" value="NZ_JAHQXE010000005.1"/>
</dbReference>
<feature type="domain" description="Bacterial bifunctional deaminase-reductase C-terminal" evidence="11">
    <location>
        <begin position="2"/>
        <end position="215"/>
    </location>
</feature>
<evidence type="ECO:0000256" key="2">
    <source>
        <dbReference type="ARBA" id="ARBA00009723"/>
    </source>
</evidence>
<evidence type="ECO:0000256" key="3">
    <source>
        <dbReference type="ARBA" id="ARBA00011738"/>
    </source>
</evidence>
<evidence type="ECO:0000256" key="8">
    <source>
        <dbReference type="ARBA" id="ARBA00049020"/>
    </source>
</evidence>
<evidence type="ECO:0000313" key="12">
    <source>
        <dbReference type="EMBL" id="MBV0903389.1"/>
    </source>
</evidence>
<dbReference type="InterPro" id="IPR050765">
    <property type="entry name" value="Riboflavin_Biosynth_HTPR"/>
</dbReference>
<gene>
    <name evidence="12" type="ORF">KTS37_16505</name>
</gene>
<accession>A0AA41G4K5</accession>
<comment type="subunit">
    <text evidence="3">Homodimer.</text>
</comment>
<evidence type="ECO:0000259" key="11">
    <source>
        <dbReference type="Pfam" id="PF01872"/>
    </source>
</evidence>
<dbReference type="Proteomes" id="UP001166304">
    <property type="component" value="Unassembled WGS sequence"/>
</dbReference>
<dbReference type="GO" id="GO:0050661">
    <property type="term" value="F:NADP binding"/>
    <property type="evidence" value="ECO:0007669"/>
    <property type="project" value="InterPro"/>
</dbReference>
<proteinExistence type="inferred from homology"/>
<dbReference type="AlphaFoldDB" id="A0AA41G4K5"/>
<dbReference type="Gene3D" id="3.40.430.10">
    <property type="entry name" value="Dihydrofolate Reductase, subunit A"/>
    <property type="match status" value="1"/>
</dbReference>